<evidence type="ECO:0000313" key="5">
    <source>
        <dbReference type="Proteomes" id="UP001589619"/>
    </source>
</evidence>
<feature type="transmembrane region" description="Helical" evidence="2">
    <location>
        <begin position="39"/>
        <end position="63"/>
    </location>
</feature>
<feature type="domain" description="VWFA" evidence="3">
    <location>
        <begin position="115"/>
        <end position="287"/>
    </location>
</feature>
<dbReference type="SUPFAM" id="SSF53300">
    <property type="entry name" value="vWA-like"/>
    <property type="match status" value="1"/>
</dbReference>
<keyword evidence="2" id="KW-0472">Membrane</keyword>
<name>A0ABV5VR90_9BACL</name>
<feature type="transmembrane region" description="Helical" evidence="2">
    <location>
        <begin position="373"/>
        <end position="392"/>
    </location>
</feature>
<accession>A0ABV5VR90</accession>
<dbReference type="PANTHER" id="PTHR10579">
    <property type="entry name" value="CALCIUM-ACTIVATED CHLORIDE CHANNEL REGULATOR"/>
    <property type="match status" value="1"/>
</dbReference>
<dbReference type="InterPro" id="IPR002035">
    <property type="entry name" value="VWF_A"/>
</dbReference>
<dbReference type="SMART" id="SM00327">
    <property type="entry name" value="VWA"/>
    <property type="match status" value="1"/>
</dbReference>
<feature type="transmembrane region" description="Helical" evidence="2">
    <location>
        <begin position="83"/>
        <end position="105"/>
    </location>
</feature>
<gene>
    <name evidence="4" type="ORF">ACFFNY_03775</name>
</gene>
<dbReference type="InterPro" id="IPR051266">
    <property type="entry name" value="CLCR"/>
</dbReference>
<dbReference type="InterPro" id="IPR036465">
    <property type="entry name" value="vWFA_dom_sf"/>
</dbReference>
<dbReference type="Proteomes" id="UP001589619">
    <property type="component" value="Unassembled WGS sequence"/>
</dbReference>
<dbReference type="PANTHER" id="PTHR10579:SF43">
    <property type="entry name" value="ZINC FINGER (C3HC4-TYPE RING FINGER) FAMILY PROTEIN"/>
    <property type="match status" value="1"/>
</dbReference>
<evidence type="ECO:0000313" key="4">
    <source>
        <dbReference type="EMBL" id="MFB9750683.1"/>
    </source>
</evidence>
<evidence type="ECO:0000259" key="3">
    <source>
        <dbReference type="PROSITE" id="PS50234"/>
    </source>
</evidence>
<evidence type="ECO:0000256" key="2">
    <source>
        <dbReference type="SAM" id="Phobius"/>
    </source>
</evidence>
<dbReference type="CDD" id="cd00198">
    <property type="entry name" value="vWFA"/>
    <property type="match status" value="1"/>
</dbReference>
<dbReference type="Gene3D" id="3.40.50.410">
    <property type="entry name" value="von Willebrand factor, type A domain"/>
    <property type="match status" value="1"/>
</dbReference>
<dbReference type="EMBL" id="JBHMAG010000004">
    <property type="protein sequence ID" value="MFB9750683.1"/>
    <property type="molecule type" value="Genomic_DNA"/>
</dbReference>
<keyword evidence="2" id="KW-1133">Transmembrane helix</keyword>
<feature type="transmembrane region" description="Helical" evidence="2">
    <location>
        <begin position="315"/>
        <end position="333"/>
    </location>
</feature>
<evidence type="ECO:0000256" key="1">
    <source>
        <dbReference type="SAM" id="MobiDB-lite"/>
    </source>
</evidence>
<keyword evidence="5" id="KW-1185">Reference proteome</keyword>
<dbReference type="RefSeq" id="WP_344904724.1">
    <property type="nucleotide sequence ID" value="NZ_BAAAYO010000002.1"/>
</dbReference>
<keyword evidence="2" id="KW-0812">Transmembrane</keyword>
<organism evidence="4 5">
    <name type="scientific">Paenibacillus hodogayensis</name>
    <dbReference type="NCBI Taxonomy" id="279208"/>
    <lineage>
        <taxon>Bacteria</taxon>
        <taxon>Bacillati</taxon>
        <taxon>Bacillota</taxon>
        <taxon>Bacilli</taxon>
        <taxon>Bacillales</taxon>
        <taxon>Paenibacillaceae</taxon>
        <taxon>Paenibacillus</taxon>
    </lineage>
</organism>
<feature type="region of interest" description="Disordered" evidence="1">
    <location>
        <begin position="401"/>
        <end position="431"/>
    </location>
</feature>
<protein>
    <submittedName>
        <fullName evidence="4">VWA domain-containing protein</fullName>
    </submittedName>
</protein>
<reference evidence="4 5" key="1">
    <citation type="submission" date="2024-09" db="EMBL/GenBank/DDBJ databases">
        <authorList>
            <person name="Sun Q."/>
            <person name="Mori K."/>
        </authorList>
    </citation>
    <scope>NUCLEOTIDE SEQUENCE [LARGE SCALE GENOMIC DNA]</scope>
    <source>
        <strain evidence="4 5">JCM 12520</strain>
    </source>
</reference>
<proteinExistence type="predicted"/>
<sequence>MYQRKANGLLIVFSALGGLAGFATGEALLAAWEGRVPNALLIAAYCGQLAFFVGLMCLLAELISPALNGKGWRLRYAADGWKLLVPATLLLLFAAGAVLQLLYGLNIGRHQPPQNIIVAIDVSESMAETDPNRESFRAAKQLVSSLESGKRVALLTFNNTASLLQPLAPVADEAAKSAVADKLDRFGPPSGGTNIEEALAESMRQIETAGERARASMVILISDGFSEVDMDRSLSPYRALGIAVHTVGVNAADQGGNELLQRIAQTTDGTYYSVDDVQKLTGVFAKIYKANRSWHLVGERPGTAADSGYYGTLRVLSFIAVGLLMGLSLGIVFDNRYLARSFSAGGALAGLAAGLLLELGLRAGDIGPSTVRAAADLTLALVLSASTLLVAYKERGLDDAGVGPYRRGRKQGEPSGRSGFDKAGKGSRQFR</sequence>
<feature type="transmembrane region" description="Helical" evidence="2">
    <location>
        <begin position="342"/>
        <end position="361"/>
    </location>
</feature>
<dbReference type="Pfam" id="PF00092">
    <property type="entry name" value="VWA"/>
    <property type="match status" value="1"/>
</dbReference>
<dbReference type="PROSITE" id="PS50234">
    <property type="entry name" value="VWFA"/>
    <property type="match status" value="1"/>
</dbReference>
<comment type="caution">
    <text evidence="4">The sequence shown here is derived from an EMBL/GenBank/DDBJ whole genome shotgun (WGS) entry which is preliminary data.</text>
</comment>